<dbReference type="Gene3D" id="3.40.50.300">
    <property type="entry name" value="P-loop containing nucleotide triphosphate hydrolases"/>
    <property type="match status" value="1"/>
</dbReference>
<keyword evidence="10" id="KW-0511">Multifunctional enzyme</keyword>
<feature type="binding site" evidence="10">
    <location>
        <position position="266"/>
    </location>
    <ligand>
        <name>Mg(2+)</name>
        <dbReference type="ChEBI" id="CHEBI:18420"/>
        <label>2</label>
    </ligand>
</feature>
<feature type="binding site" evidence="10">
    <location>
        <position position="919"/>
    </location>
    <ligand>
        <name>substrate</name>
    </ligand>
</feature>
<evidence type="ECO:0000259" key="12">
    <source>
        <dbReference type="PROSITE" id="PS51332"/>
    </source>
</evidence>
<keyword evidence="3 10" id="KW-0479">Metal-binding</keyword>
<keyword evidence="5 10" id="KW-0378">Hydrolase</keyword>
<feature type="domain" description="B12-binding" evidence="12">
    <location>
        <begin position="22"/>
        <end position="160"/>
    </location>
</feature>
<evidence type="ECO:0000313" key="13">
    <source>
        <dbReference type="EMBL" id="MFC3659268.1"/>
    </source>
</evidence>
<feature type="binding site" evidence="10">
    <location>
        <position position="315"/>
    </location>
    <ligand>
        <name>Mg(2+)</name>
        <dbReference type="ChEBI" id="CHEBI:18420"/>
        <label>2</label>
    </ligand>
</feature>
<comment type="catalytic activity">
    <reaction evidence="10">
        <text>GTP + H2O = GDP + phosphate + H(+)</text>
        <dbReference type="Rhea" id="RHEA:19669"/>
        <dbReference type="ChEBI" id="CHEBI:15377"/>
        <dbReference type="ChEBI" id="CHEBI:15378"/>
        <dbReference type="ChEBI" id="CHEBI:37565"/>
        <dbReference type="ChEBI" id="CHEBI:43474"/>
        <dbReference type="ChEBI" id="CHEBI:58189"/>
    </reaction>
</comment>
<feature type="binding site" evidence="10">
    <location>
        <position position="726"/>
    </location>
    <ligand>
        <name>substrate</name>
    </ligand>
</feature>
<dbReference type="InterPro" id="IPR052040">
    <property type="entry name" value="GTPase/Isobutyryl-CoA_mutase"/>
</dbReference>
<dbReference type="RefSeq" id="WP_386706431.1">
    <property type="nucleotide sequence ID" value="NZ_JBHRYF010000001.1"/>
</dbReference>
<comment type="cofactor">
    <cofactor evidence="10">
        <name>Mg(2+)</name>
        <dbReference type="ChEBI" id="CHEBI:18420"/>
    </cofactor>
</comment>
<dbReference type="PANTHER" id="PTHR43087:SF1">
    <property type="entry name" value="LAO_AO TRANSPORT SYSTEM ATPASE"/>
    <property type="match status" value="1"/>
</dbReference>
<dbReference type="EC" id="5.4.99.13" evidence="10"/>
<feature type="binding site" evidence="10">
    <location>
        <position position="228"/>
    </location>
    <ligand>
        <name>Mg(2+)</name>
        <dbReference type="ChEBI" id="CHEBI:18420"/>
        <label>1</label>
        <note>catalytic</note>
    </ligand>
</feature>
<dbReference type="Gene3D" id="3.20.20.240">
    <property type="entry name" value="Methylmalonyl-CoA mutase"/>
    <property type="match status" value="1"/>
</dbReference>
<dbReference type="SUPFAM" id="SSF51703">
    <property type="entry name" value="Cobalamin (vitamin B12)-dependent enzymes"/>
    <property type="match status" value="1"/>
</dbReference>
<keyword evidence="14" id="KW-1185">Reference proteome</keyword>
<comment type="caution">
    <text evidence="10">Lacks conserved residue(s) required for the propagation of feature annotation.</text>
</comment>
<keyword evidence="8 10" id="KW-0413">Isomerase</keyword>
<dbReference type="InterPro" id="IPR033669">
    <property type="entry name" value="IcmF"/>
</dbReference>
<keyword evidence="9 10" id="KW-0170">Cobalt</keyword>
<dbReference type="Pfam" id="PF01642">
    <property type="entry name" value="MM_CoA_mutase"/>
    <property type="match status" value="2"/>
</dbReference>
<dbReference type="InterPro" id="IPR016176">
    <property type="entry name" value="Cbl-dep_enz_cat"/>
</dbReference>
<evidence type="ECO:0000256" key="3">
    <source>
        <dbReference type="ARBA" id="ARBA00022723"/>
    </source>
</evidence>
<dbReference type="InterPro" id="IPR027417">
    <property type="entry name" value="P-loop_NTPase"/>
</dbReference>
<evidence type="ECO:0000256" key="1">
    <source>
        <dbReference type="ARBA" id="ARBA00001922"/>
    </source>
</evidence>
<dbReference type="SUPFAM" id="SSF52540">
    <property type="entry name" value="P-loop containing nucleoside triphosphate hydrolases"/>
    <property type="match status" value="1"/>
</dbReference>
<evidence type="ECO:0000313" key="14">
    <source>
        <dbReference type="Proteomes" id="UP001595724"/>
    </source>
</evidence>
<dbReference type="Pfam" id="PF02310">
    <property type="entry name" value="B12-binding"/>
    <property type="match status" value="1"/>
</dbReference>
<dbReference type="InterPro" id="IPR036724">
    <property type="entry name" value="Cobalamin-bd_sf"/>
</dbReference>
<keyword evidence="6 10" id="KW-0342">GTP-binding</keyword>
<keyword evidence="10" id="KW-0460">Magnesium</keyword>
<comment type="catalytic activity">
    <reaction evidence="10">
        <text>2-methylpropanoyl-CoA = butanoyl-CoA</text>
        <dbReference type="Rhea" id="RHEA:13141"/>
        <dbReference type="ChEBI" id="CHEBI:57338"/>
        <dbReference type="ChEBI" id="CHEBI:57371"/>
        <dbReference type="EC" id="5.4.99.13"/>
    </reaction>
</comment>
<keyword evidence="2 10" id="KW-0846">Cobalamin</keyword>
<comment type="similarity">
    <text evidence="10">Belongs to the IcmF family.</text>
</comment>
<feature type="binding site" evidence="10">
    <location>
        <position position="1008"/>
    </location>
    <ligand>
        <name>substrate</name>
    </ligand>
</feature>
<dbReference type="SUPFAM" id="SSF52242">
    <property type="entry name" value="Cobalamin (vitamin B12)-binding domain"/>
    <property type="match status" value="1"/>
</dbReference>
<gene>
    <name evidence="10" type="primary">icmF</name>
    <name evidence="13" type="ORF">ACFOM9_04130</name>
</gene>
<name>A0ABV7URV7_9GAMM</name>
<feature type="binding site" evidence="10">
    <location>
        <begin position="224"/>
        <end position="229"/>
    </location>
    <ligand>
        <name>GTP</name>
        <dbReference type="ChEBI" id="CHEBI:37565"/>
    </ligand>
</feature>
<evidence type="ECO:0000256" key="4">
    <source>
        <dbReference type="ARBA" id="ARBA00022741"/>
    </source>
</evidence>
<feature type="binding site" evidence="10">
    <location>
        <position position="253"/>
    </location>
    <ligand>
        <name>Mg(2+)</name>
        <dbReference type="ChEBI" id="CHEBI:18420"/>
        <label>2</label>
    </ligand>
</feature>
<dbReference type="InterPro" id="IPR006158">
    <property type="entry name" value="Cobalamin-bd"/>
</dbReference>
<evidence type="ECO:0000256" key="8">
    <source>
        <dbReference type="ARBA" id="ARBA00023235"/>
    </source>
</evidence>
<accession>A0ABV7URV7</accession>
<feature type="binding site" evidence="10">
    <location>
        <position position="252"/>
    </location>
    <ligand>
        <name>Mg(2+)</name>
        <dbReference type="ChEBI" id="CHEBI:18420"/>
        <label>2</label>
    </ligand>
</feature>
<evidence type="ECO:0000256" key="5">
    <source>
        <dbReference type="ARBA" id="ARBA00022801"/>
    </source>
</evidence>
<evidence type="ECO:0000256" key="7">
    <source>
        <dbReference type="ARBA" id="ARBA00023186"/>
    </source>
</evidence>
<feature type="binding site" evidence="10">
    <location>
        <position position="875"/>
    </location>
    <ligand>
        <name>substrate</name>
    </ligand>
</feature>
<dbReference type="Pfam" id="PF03308">
    <property type="entry name" value="MeaB"/>
    <property type="match status" value="1"/>
</dbReference>
<dbReference type="NCBIfam" id="TIGR00640">
    <property type="entry name" value="acid_CoA_mut_C"/>
    <property type="match status" value="1"/>
</dbReference>
<feature type="binding site" evidence="10">
    <location>
        <position position="1262"/>
    </location>
    <ligand>
        <name>GTP</name>
        <dbReference type="ChEBI" id="CHEBI:37565"/>
    </ligand>
</feature>
<dbReference type="EC" id="3.6.5.-" evidence="10"/>
<comment type="subunit">
    <text evidence="10">Homodimer.</text>
</comment>
<evidence type="ECO:0000256" key="11">
    <source>
        <dbReference type="SAM" id="MobiDB-lite"/>
    </source>
</evidence>
<evidence type="ECO:0000256" key="2">
    <source>
        <dbReference type="ARBA" id="ARBA00022628"/>
    </source>
</evidence>
<dbReference type="HAMAP" id="MF_02050">
    <property type="entry name" value="IcmF"/>
    <property type="match status" value="1"/>
</dbReference>
<dbReference type="Proteomes" id="UP001595724">
    <property type="component" value="Unassembled WGS sequence"/>
</dbReference>
<feature type="binding site" evidence="10">
    <location>
        <position position="1003"/>
    </location>
    <ligand>
        <name>substrate</name>
    </ligand>
</feature>
<proteinExistence type="inferred from homology"/>
<comment type="function">
    <text evidence="10">Catalyzes the reversible interconversion of isobutyryl-CoA and n-butyryl-CoA, using radical chemistry. Also exhibits GTPase activity, associated with its G-protein domain (MeaI) that functions as a chaperone that assists cofactor delivery and proper holo-enzyme assembly.</text>
</comment>
<comment type="cofactor">
    <cofactor evidence="1 10">
        <name>adenosylcob(III)alamin</name>
        <dbReference type="ChEBI" id="CHEBI:18408"/>
    </cofactor>
</comment>
<organism evidence="13 14">
    <name type="scientific">Luteimonas notoginsengisoli</name>
    <dbReference type="NCBI Taxonomy" id="1578200"/>
    <lineage>
        <taxon>Bacteria</taxon>
        <taxon>Pseudomonadati</taxon>
        <taxon>Pseudomonadota</taxon>
        <taxon>Gammaproteobacteria</taxon>
        <taxon>Lysobacterales</taxon>
        <taxon>Lysobacteraceae</taxon>
        <taxon>Luteimonas</taxon>
    </lineage>
</organism>
<dbReference type="Gene3D" id="3.40.50.280">
    <property type="entry name" value="Cobalamin-binding domain"/>
    <property type="match status" value="1"/>
</dbReference>
<feature type="binding site" evidence="10">
    <location>
        <position position="314"/>
    </location>
    <ligand>
        <name>Mg(2+)</name>
        <dbReference type="ChEBI" id="CHEBI:18420"/>
        <label>1</label>
        <note>catalytic</note>
    </ligand>
</feature>
<feature type="binding site" evidence="10">
    <location>
        <position position="269"/>
    </location>
    <ligand>
        <name>GTP</name>
        <dbReference type="ChEBI" id="CHEBI:37565"/>
    </ligand>
</feature>
<keyword evidence="7 10" id="KW-0143">Chaperone</keyword>
<evidence type="ECO:0000256" key="10">
    <source>
        <dbReference type="HAMAP-Rule" id="MF_02050"/>
    </source>
</evidence>
<comment type="caution">
    <text evidence="13">The sequence shown here is derived from an EMBL/GenBank/DDBJ whole genome shotgun (WGS) entry which is preliminary data.</text>
</comment>
<dbReference type="EMBL" id="JBHRYF010000001">
    <property type="protein sequence ID" value="MFC3659268.1"/>
    <property type="molecule type" value="Genomic_DNA"/>
</dbReference>
<keyword evidence="4 10" id="KW-0547">Nucleotide-binding</keyword>
<protein>
    <recommendedName>
        <fullName evidence="10">Fused isobutyryl-CoA mutase</fullName>
    </recommendedName>
    <domain>
        <recommendedName>
            <fullName evidence="10">Isobutyryl-CoA mutase</fullName>
            <shortName evidence="10">ICM</shortName>
            <ecNumber evidence="10">5.4.99.13</ecNumber>
        </recommendedName>
    </domain>
    <domain>
        <recommendedName>
            <fullName evidence="10">P-loop GTPase</fullName>
            <ecNumber evidence="10">3.6.5.-</ecNumber>
        </recommendedName>
        <alternativeName>
            <fullName evidence="10">G-protein chaperone</fullName>
        </alternativeName>
    </domain>
</protein>
<sequence length="1263" mass="139179">MSTPAANALEGANPSAQPDATPLRFVTAASLFDGHDAAINIMRRLIQSQGAEVIHLGHNRSVEDVVRAALQEDADAIALSSYQGGHVEYMKYMVDMLRERGASHIRVVGGGGGTITPEEIRELEAYGVERIYHPNDGMKLGLVEMIEDVVERVSRARDARTRQIDAESLAGATRPALDDEIGIGRILSAIEDGDFSDSELAMLRKQWQSPVSQPPVIGITGTGGAGKSSVTDELLNRFLASFPRMRIAVISVDPTRRRTGGALLGDRIRMNSLRSHRVYMRSMATRRQHAATNVVLNDGIGFLKSLGYDLVIVETAGIGQSDSEIVDLVDFPMYVMTSDYGAASQLEKIDMIDFAELIVLNKYDKRGAEDALRDIRKQWKRNRVAFKTADEDVPVYPTIASQFNDPGISWMFVNLCRLLREKLHLGPDAPDGALVGAASAASSSPQATQDQKLAAEAAPTRAAGATIDWTPALDTSLKEPRATVLIPGARIRYLAEIAEQGRAINASIEKQAEAADRAQAFWQALHELGDDKLPRQLDLYHADDLTPAATLVGAASAASSPARVGAAEAATSPSTGKGIAAPAAPAEAQAVDRSLLTLRQRYNDALQSLTAESLKLLRDWPQRLKSITDDTTAYEVRGKQIKVDNYRESLSHQKVPKIAAPTYKSWGELLTFLGKENLPGSYPYTGGVYPYRRTGEDPIRMFAGEGTPERTNRRFHYLSVGQPAARLSTAFDSVTLYGEDPAPRPDIYGKIGNSGVNIPTLDDMKKLYSGFDLCAPTTSVSMTINGPAPMILAMFMNCAIDQQVEKYLKADDARWAQAQKKIEKFFEGRERPQYHGDLPPSNDGLGLGLLGITGDQVVDADTYARIKAETLKTVRGTVQADILKEDQAQNTCIFSTEFALRMMGDIQQYFVDFGVRNFYSVSISGYHIAEAGANPISQLAFTLSNGFTIVEYYLARGMKIDDFAPNLSFFFSNGMDPEYTVIGRVARRIWARAMRERYGANERSQMMKYHIQTSGRSLHAQEIQFNDIRTTLQALYALFDNCNSLHTNAYDEAITTPTEESVRRAVAIQMIINKELGLNFVENPWQGSFAVEYLTDMVEEAVYKEFEAISDRGGVLGAMDTMYQRGKIQEESMYYEHKKHDGSLPLVGVNTFLPKEHAGEIATEIELIRSTEGEKGQQIENVTRWQQSRNALAPKGETSHGHLADADEEMSMVHDGHGLGYLQNTARERKNVFEALMEAVKTHSLGQISHALYDVGGEYRRNM</sequence>
<feature type="binding site" evidence="10">
    <location>
        <position position="314"/>
    </location>
    <ligand>
        <name>Mg(2+)</name>
        <dbReference type="ChEBI" id="CHEBI:18420"/>
        <label>2</label>
    </ligand>
</feature>
<feature type="region of interest" description="Disordered" evidence="11">
    <location>
        <begin position="1"/>
        <end position="20"/>
    </location>
</feature>
<dbReference type="PANTHER" id="PTHR43087">
    <property type="entry name" value="LYSINE/ARGININE/ORNITHINE TRANSPORT SYSTEM KINASE"/>
    <property type="match status" value="1"/>
</dbReference>
<feature type="binding site" evidence="10">
    <location>
        <begin position="361"/>
        <end position="364"/>
    </location>
    <ligand>
        <name>GTP</name>
        <dbReference type="ChEBI" id="CHEBI:37565"/>
    </ligand>
</feature>
<dbReference type="PROSITE" id="PS51332">
    <property type="entry name" value="B12_BINDING"/>
    <property type="match status" value="1"/>
</dbReference>
<feature type="region of interest" description="Disordered" evidence="11">
    <location>
        <begin position="436"/>
        <end position="457"/>
    </location>
</feature>
<reference evidence="14" key="1">
    <citation type="journal article" date="2019" name="Int. J. Syst. Evol. Microbiol.">
        <title>The Global Catalogue of Microorganisms (GCM) 10K type strain sequencing project: providing services to taxonomists for standard genome sequencing and annotation.</title>
        <authorList>
            <consortium name="The Broad Institute Genomics Platform"/>
            <consortium name="The Broad Institute Genome Sequencing Center for Infectious Disease"/>
            <person name="Wu L."/>
            <person name="Ma J."/>
        </authorList>
    </citation>
    <scope>NUCLEOTIDE SEQUENCE [LARGE SCALE GENOMIC DNA]</scope>
    <source>
        <strain evidence="14">KCTC 42211</strain>
    </source>
</reference>
<dbReference type="InterPro" id="IPR006099">
    <property type="entry name" value="MeMalonylCoA_mutase_a/b_cat"/>
</dbReference>
<evidence type="ECO:0000256" key="9">
    <source>
        <dbReference type="ARBA" id="ARBA00023285"/>
    </source>
</evidence>
<comment type="domain">
    <text evidence="10">Is composed of four functional domains: the N-terminal 5'-deoxyadenosylcobalamin binding region that is homologous to the small subunit of ICM (IcmB), a middle P-loop GTPase domain (MeaI) that likely acts as a chaperone for ICM, a structured linker region involved in dimer formation, and a C-terminal part that is homologous to the large substrate-binding subunit of ICM (IcmA).</text>
</comment>
<feature type="binding site" description="axial binding residue" evidence="10">
    <location>
        <position position="35"/>
    </location>
    <ligand>
        <name>adenosylcob(III)alamin</name>
        <dbReference type="ChEBI" id="CHEBI:18408"/>
    </ligand>
    <ligandPart>
        <name>Co</name>
        <dbReference type="ChEBI" id="CHEBI:27638"/>
    </ligandPart>
</feature>
<feature type="binding site" evidence="10">
    <location>
        <position position="968"/>
    </location>
    <ligand>
        <name>substrate</name>
    </ligand>
</feature>
<dbReference type="InterPro" id="IPR006159">
    <property type="entry name" value="Acid_CoA_mut_C"/>
</dbReference>
<evidence type="ECO:0000256" key="6">
    <source>
        <dbReference type="ARBA" id="ARBA00023134"/>
    </source>
</evidence>
<feature type="binding site" evidence="10">
    <location>
        <position position="266"/>
    </location>
    <ligand>
        <name>Mg(2+)</name>
        <dbReference type="ChEBI" id="CHEBI:18420"/>
        <label>1</label>
        <note>catalytic</note>
    </ligand>
</feature>